<evidence type="ECO:0000313" key="3">
    <source>
        <dbReference type="Proteomes" id="UP000012073"/>
    </source>
</evidence>
<dbReference type="OrthoDB" id="294702at2759"/>
<dbReference type="OMA" id="PRTSTQI"/>
<dbReference type="GeneID" id="17322149"/>
<evidence type="ECO:0000259" key="1">
    <source>
        <dbReference type="Pfam" id="PF12697"/>
    </source>
</evidence>
<dbReference type="Pfam" id="PF12697">
    <property type="entry name" value="Abhydrolase_6"/>
    <property type="match status" value="1"/>
</dbReference>
<proteinExistence type="predicted"/>
<keyword evidence="3" id="KW-1185">Reference proteome</keyword>
<reference evidence="3" key="1">
    <citation type="journal article" date="2013" name="Proc. Natl. Acad. Sci. U.S.A.">
        <title>Genome structure and metabolic features in the red seaweed Chondrus crispus shed light on evolution of the Archaeplastida.</title>
        <authorList>
            <person name="Collen J."/>
            <person name="Porcel B."/>
            <person name="Carre W."/>
            <person name="Ball S.G."/>
            <person name="Chaparro C."/>
            <person name="Tonon T."/>
            <person name="Barbeyron T."/>
            <person name="Michel G."/>
            <person name="Noel B."/>
            <person name="Valentin K."/>
            <person name="Elias M."/>
            <person name="Artiguenave F."/>
            <person name="Arun A."/>
            <person name="Aury J.M."/>
            <person name="Barbosa-Neto J.F."/>
            <person name="Bothwell J.H."/>
            <person name="Bouget F.Y."/>
            <person name="Brillet L."/>
            <person name="Cabello-Hurtado F."/>
            <person name="Capella-Gutierrez S."/>
            <person name="Charrier B."/>
            <person name="Cladiere L."/>
            <person name="Cock J.M."/>
            <person name="Coelho S.M."/>
            <person name="Colleoni C."/>
            <person name="Czjzek M."/>
            <person name="Da Silva C."/>
            <person name="Delage L."/>
            <person name="Denoeud F."/>
            <person name="Deschamps P."/>
            <person name="Dittami S.M."/>
            <person name="Gabaldon T."/>
            <person name="Gachon C.M."/>
            <person name="Groisillier A."/>
            <person name="Herve C."/>
            <person name="Jabbari K."/>
            <person name="Katinka M."/>
            <person name="Kloareg B."/>
            <person name="Kowalczyk N."/>
            <person name="Labadie K."/>
            <person name="Leblanc C."/>
            <person name="Lopez P.J."/>
            <person name="McLachlan D.H."/>
            <person name="Meslet-Cladiere L."/>
            <person name="Moustafa A."/>
            <person name="Nehr Z."/>
            <person name="Nyvall Collen P."/>
            <person name="Panaud O."/>
            <person name="Partensky F."/>
            <person name="Poulain J."/>
            <person name="Rensing S.A."/>
            <person name="Rousvoal S."/>
            <person name="Samson G."/>
            <person name="Symeonidi A."/>
            <person name="Weissenbach J."/>
            <person name="Zambounis A."/>
            <person name="Wincker P."/>
            <person name="Boyen C."/>
        </authorList>
    </citation>
    <scope>NUCLEOTIDE SEQUENCE [LARGE SCALE GENOMIC DNA]</scope>
    <source>
        <strain evidence="3">cv. Stackhouse</strain>
    </source>
</reference>
<dbReference type="KEGG" id="ccp:CHC_T00003265001"/>
<organism evidence="2 3">
    <name type="scientific">Chondrus crispus</name>
    <name type="common">Carrageen Irish moss</name>
    <name type="synonym">Polymorpha crispa</name>
    <dbReference type="NCBI Taxonomy" id="2769"/>
    <lineage>
        <taxon>Eukaryota</taxon>
        <taxon>Rhodophyta</taxon>
        <taxon>Florideophyceae</taxon>
        <taxon>Rhodymeniophycidae</taxon>
        <taxon>Gigartinales</taxon>
        <taxon>Gigartinaceae</taxon>
        <taxon>Chondrus</taxon>
    </lineage>
</organism>
<gene>
    <name evidence="2" type="ORF">CHC_T00003265001</name>
</gene>
<feature type="domain" description="AB hydrolase-1" evidence="1">
    <location>
        <begin position="82"/>
        <end position="325"/>
    </location>
</feature>
<dbReference type="PANTHER" id="PTHR43798:SF33">
    <property type="entry name" value="HYDROLASE, PUTATIVE (AFU_ORTHOLOGUE AFUA_2G14860)-RELATED"/>
    <property type="match status" value="1"/>
</dbReference>
<dbReference type="Proteomes" id="UP000012073">
    <property type="component" value="Unassembled WGS sequence"/>
</dbReference>
<dbReference type="InterPro" id="IPR029058">
    <property type="entry name" value="AB_hydrolase_fold"/>
</dbReference>
<dbReference type="PANTHER" id="PTHR43798">
    <property type="entry name" value="MONOACYLGLYCEROL LIPASE"/>
    <property type="match status" value="1"/>
</dbReference>
<dbReference type="Gramene" id="CDF34615">
    <property type="protein sequence ID" value="CDF34615"/>
    <property type="gene ID" value="CHC_T00003265001"/>
</dbReference>
<evidence type="ECO:0000313" key="2">
    <source>
        <dbReference type="EMBL" id="CDF34615.1"/>
    </source>
</evidence>
<protein>
    <recommendedName>
        <fullName evidence="1">AB hydrolase-1 domain-containing protein</fullName>
    </recommendedName>
</protein>
<dbReference type="InterPro" id="IPR050266">
    <property type="entry name" value="AB_hydrolase_sf"/>
</dbReference>
<dbReference type="RefSeq" id="XP_005714434.1">
    <property type="nucleotide sequence ID" value="XM_005714377.1"/>
</dbReference>
<name>R7QAX6_CHOCR</name>
<dbReference type="GO" id="GO:0016020">
    <property type="term" value="C:membrane"/>
    <property type="evidence" value="ECO:0007669"/>
    <property type="project" value="TreeGrafter"/>
</dbReference>
<sequence length="361" mass="39107">MPHFASRRPPEPAFLAPALTPLLVASIAATIEAATRLKERTRRPPGQLVAVRNDGRRVHVVYDAPPALESAPCVVMEAGANSWSPVWDGVASDLASITRVLRYDRAGFGFSDSDPSPMRDVRSVADDLASLIASVGARPPYLLVAHSLGALYANVLLQLLNPADVCGIVYVDAASPETVALLEKIVPTSSPPAWLAKALGWFGLLRLFAPVALKPYASAFHGDLRDAAMATWAKGDWLMAYTREWRAAMMDVKVSSGEAMKFPPGWLGSLPIAVLVPDVYRRTKGMAYIGDLQTRLATYSSDAIVIPVQDCGHFIHLERPDVVAGAVQNVIQRAQGRAHVQEQLYFDGSEPLLISNNWQAH</sequence>
<dbReference type="Gene3D" id="3.40.50.1820">
    <property type="entry name" value="alpha/beta hydrolase"/>
    <property type="match status" value="1"/>
</dbReference>
<dbReference type="EMBL" id="HG001703">
    <property type="protein sequence ID" value="CDF34615.1"/>
    <property type="molecule type" value="Genomic_DNA"/>
</dbReference>
<accession>R7QAX6</accession>
<dbReference type="SUPFAM" id="SSF53474">
    <property type="entry name" value="alpha/beta-Hydrolases"/>
    <property type="match status" value="1"/>
</dbReference>
<dbReference type="AlphaFoldDB" id="R7QAX6"/>
<dbReference type="InterPro" id="IPR000073">
    <property type="entry name" value="AB_hydrolase_1"/>
</dbReference>
<dbReference type="PhylomeDB" id="R7QAX6"/>